<dbReference type="OrthoDB" id="9811314at2"/>
<dbReference type="InterPro" id="IPR011765">
    <property type="entry name" value="Pept_M16_N"/>
</dbReference>
<dbReference type="SUPFAM" id="SSF63411">
    <property type="entry name" value="LuxS/MPP-like metallohydrolase"/>
    <property type="match status" value="2"/>
</dbReference>
<evidence type="ECO:0000313" key="5">
    <source>
        <dbReference type="Proteomes" id="UP000001683"/>
    </source>
</evidence>
<dbReference type="NCBIfam" id="NF047421">
    <property type="entry name" value="YfmH_fam"/>
    <property type="match status" value="1"/>
</dbReference>
<dbReference type="STRING" id="457570.Nther_1896"/>
<dbReference type="PANTHER" id="PTHR11851">
    <property type="entry name" value="METALLOPROTEASE"/>
    <property type="match status" value="1"/>
</dbReference>
<evidence type="ECO:0000256" key="1">
    <source>
        <dbReference type="SAM" id="MobiDB-lite"/>
    </source>
</evidence>
<accession>B2A650</accession>
<dbReference type="Pfam" id="PF00675">
    <property type="entry name" value="Peptidase_M16"/>
    <property type="match status" value="1"/>
</dbReference>
<organism evidence="4 5">
    <name type="scientific">Natranaerobius thermophilus (strain ATCC BAA-1301 / DSM 18059 / JW/NM-WN-LF)</name>
    <dbReference type="NCBI Taxonomy" id="457570"/>
    <lineage>
        <taxon>Bacteria</taxon>
        <taxon>Bacillati</taxon>
        <taxon>Bacillota</taxon>
        <taxon>Clostridia</taxon>
        <taxon>Natranaerobiales</taxon>
        <taxon>Natranaerobiaceae</taxon>
        <taxon>Natranaerobius</taxon>
    </lineage>
</organism>
<dbReference type="Pfam" id="PF05193">
    <property type="entry name" value="Peptidase_M16_C"/>
    <property type="match status" value="1"/>
</dbReference>
<dbReference type="InParanoid" id="B2A650"/>
<dbReference type="PANTHER" id="PTHR11851:SF134">
    <property type="entry name" value="ZINC-DEPENDENT PROTEASE"/>
    <property type="match status" value="1"/>
</dbReference>
<dbReference type="KEGG" id="nth:Nther_1896"/>
<dbReference type="RefSeq" id="WP_012448331.1">
    <property type="nucleotide sequence ID" value="NC_010718.1"/>
</dbReference>
<keyword evidence="5" id="KW-1185">Reference proteome</keyword>
<reference evidence="4 5" key="1">
    <citation type="submission" date="2008-04" db="EMBL/GenBank/DDBJ databases">
        <title>Complete sequence of chromosome of Natranaerobius thermophilus JW/NM-WN-LF.</title>
        <authorList>
            <consortium name="US DOE Joint Genome Institute"/>
            <person name="Copeland A."/>
            <person name="Lucas S."/>
            <person name="Lapidus A."/>
            <person name="Glavina del Rio T."/>
            <person name="Dalin E."/>
            <person name="Tice H."/>
            <person name="Bruce D."/>
            <person name="Goodwin L."/>
            <person name="Pitluck S."/>
            <person name="Chertkov O."/>
            <person name="Brettin T."/>
            <person name="Detter J.C."/>
            <person name="Han C."/>
            <person name="Kuske C.R."/>
            <person name="Schmutz J."/>
            <person name="Larimer F."/>
            <person name="Land M."/>
            <person name="Hauser L."/>
            <person name="Kyrpides N."/>
            <person name="Lykidis A."/>
            <person name="Mesbah N.M."/>
            <person name="Wiegel J."/>
        </authorList>
    </citation>
    <scope>NUCLEOTIDE SEQUENCE [LARGE SCALE GENOMIC DNA]</scope>
    <source>
        <strain evidence="5">ATCC BAA-1301 / DSM 18059 / JW/NM-WN-LF</strain>
    </source>
</reference>
<evidence type="ECO:0000259" key="3">
    <source>
        <dbReference type="Pfam" id="PF05193"/>
    </source>
</evidence>
<feature type="region of interest" description="Disordered" evidence="1">
    <location>
        <begin position="230"/>
        <end position="257"/>
    </location>
</feature>
<evidence type="ECO:0000259" key="2">
    <source>
        <dbReference type="Pfam" id="PF00675"/>
    </source>
</evidence>
<dbReference type="eggNOG" id="COG0612">
    <property type="taxonomic scope" value="Bacteria"/>
</dbReference>
<dbReference type="Gene3D" id="3.30.830.10">
    <property type="entry name" value="Metalloenzyme, LuxS/M16 peptidase-like"/>
    <property type="match status" value="2"/>
</dbReference>
<dbReference type="HOGENOM" id="CLU_052317_0_0_9"/>
<dbReference type="InterPro" id="IPR050361">
    <property type="entry name" value="MPP/UQCRC_Complex"/>
</dbReference>
<dbReference type="Proteomes" id="UP000001683">
    <property type="component" value="Chromosome"/>
</dbReference>
<dbReference type="FunCoup" id="B2A650">
    <property type="interactions" value="9"/>
</dbReference>
<feature type="domain" description="Peptidase M16 N-terminal" evidence="2">
    <location>
        <begin position="68"/>
        <end position="180"/>
    </location>
</feature>
<dbReference type="InterPro" id="IPR007863">
    <property type="entry name" value="Peptidase_M16_C"/>
</dbReference>
<gene>
    <name evidence="4" type="ordered locus">Nther_1896</name>
</gene>
<sequence length="434" mass="50228">MRTIEKTQERFHPLLKETIYYDKISPGLDTYVFPRKGYQKKYAVYAVNYGSIDTRYRNRSGKIVKLPQGTAHFLEHKMFEQKDRNVFDEFSKKGASANAFTSFGHTAYLFSATENFYECLNTLLDFVNEPYFTKESVEKEQGIISQEIRMYQDNPDWKVFFNMLEGIYHNHPVNINIAGTEEEIGTITPELLYDCHKTFYHPSNMVLFIIGDLDVAEVFSEVDKNLSAKNLSPSSDLDHRTLPSEPESVFMSQKTDEHDISKPRAYIGFKDQVTKQTETPSLKDEIVTDFLLELIFGKGSKIYQSLLEEGLIDNQFEFSYSHGEGFGFSLIGGPTKDPDKLIHKLEKGIETTFEEGIDKRDFQRIKNKLLGDYIQGFNSLEYLANTFLNLYFSDAFLFDYSEILNQISIDELHNRLANHLYTENKTKSLLYPSN</sequence>
<name>B2A650_NATTJ</name>
<protein>
    <submittedName>
        <fullName evidence="4">Peptidase M16 domain protein</fullName>
    </submittedName>
</protein>
<feature type="domain" description="Peptidase M16 C-terminal" evidence="3">
    <location>
        <begin position="186"/>
        <end position="369"/>
    </location>
</feature>
<reference evidence="4 5" key="2">
    <citation type="journal article" date="2011" name="J. Bacteriol.">
        <title>Complete genome sequence of the anaerobic, halophilic alkalithermophile Natranaerobius thermophilus JW/NM-WN-LF.</title>
        <authorList>
            <person name="Zhao B."/>
            <person name="Mesbah N.M."/>
            <person name="Dalin E."/>
            <person name="Goodwin L."/>
            <person name="Nolan M."/>
            <person name="Pitluck S."/>
            <person name="Chertkov O."/>
            <person name="Brettin T.S."/>
            <person name="Han J."/>
            <person name="Larimer F.W."/>
            <person name="Land M.L."/>
            <person name="Hauser L."/>
            <person name="Kyrpides N."/>
            <person name="Wiegel J."/>
        </authorList>
    </citation>
    <scope>NUCLEOTIDE SEQUENCE [LARGE SCALE GENOMIC DNA]</scope>
    <source>
        <strain evidence="5">ATCC BAA-1301 / DSM 18059 / JW/NM-WN-LF</strain>
    </source>
</reference>
<dbReference type="MEROPS" id="M16.A20"/>
<dbReference type="AlphaFoldDB" id="B2A650"/>
<dbReference type="InterPro" id="IPR011249">
    <property type="entry name" value="Metalloenz_LuxS/M16"/>
</dbReference>
<dbReference type="GO" id="GO:0046872">
    <property type="term" value="F:metal ion binding"/>
    <property type="evidence" value="ECO:0007669"/>
    <property type="project" value="InterPro"/>
</dbReference>
<evidence type="ECO:0000313" key="4">
    <source>
        <dbReference type="EMBL" id="ACB85467.1"/>
    </source>
</evidence>
<proteinExistence type="predicted"/>
<dbReference type="EMBL" id="CP001034">
    <property type="protein sequence ID" value="ACB85467.1"/>
    <property type="molecule type" value="Genomic_DNA"/>
</dbReference>